<comment type="caution">
    <text evidence="1">The sequence shown here is derived from an EMBL/GenBank/DDBJ whole genome shotgun (WGS) entry which is preliminary data.</text>
</comment>
<evidence type="ECO:0000313" key="1">
    <source>
        <dbReference type="EMBL" id="GBL80460.1"/>
    </source>
</evidence>
<organism evidence="1 2">
    <name type="scientific">Araneus ventricosus</name>
    <name type="common">Orbweaver spider</name>
    <name type="synonym">Epeira ventricosa</name>
    <dbReference type="NCBI Taxonomy" id="182803"/>
    <lineage>
        <taxon>Eukaryota</taxon>
        <taxon>Metazoa</taxon>
        <taxon>Ecdysozoa</taxon>
        <taxon>Arthropoda</taxon>
        <taxon>Chelicerata</taxon>
        <taxon>Arachnida</taxon>
        <taxon>Araneae</taxon>
        <taxon>Araneomorphae</taxon>
        <taxon>Entelegynae</taxon>
        <taxon>Araneoidea</taxon>
        <taxon>Araneidae</taxon>
        <taxon>Araneus</taxon>
    </lineage>
</organism>
<evidence type="ECO:0000313" key="2">
    <source>
        <dbReference type="Proteomes" id="UP000499080"/>
    </source>
</evidence>
<proteinExistence type="predicted"/>
<gene>
    <name evidence="1" type="ORF">AVEN_4042_1</name>
</gene>
<feature type="non-terminal residue" evidence="1">
    <location>
        <position position="1"/>
    </location>
</feature>
<accession>A0A4Y2AL75</accession>
<dbReference type="Proteomes" id="UP000499080">
    <property type="component" value="Unassembled WGS sequence"/>
</dbReference>
<name>A0A4Y2AL75_ARAVE</name>
<dbReference type="AlphaFoldDB" id="A0A4Y2AL75"/>
<reference evidence="1 2" key="1">
    <citation type="journal article" date="2019" name="Sci. Rep.">
        <title>Orb-weaving spider Araneus ventricosus genome elucidates the spidroin gene catalogue.</title>
        <authorList>
            <person name="Kono N."/>
            <person name="Nakamura H."/>
            <person name="Ohtoshi R."/>
            <person name="Moran D.A.P."/>
            <person name="Shinohara A."/>
            <person name="Yoshida Y."/>
            <person name="Fujiwara M."/>
            <person name="Mori M."/>
            <person name="Tomita M."/>
            <person name="Arakawa K."/>
        </authorList>
    </citation>
    <scope>NUCLEOTIDE SEQUENCE [LARGE SCALE GENOMIC DNA]</scope>
</reference>
<protein>
    <submittedName>
        <fullName evidence="1">Uncharacterized protein</fullName>
    </submittedName>
</protein>
<keyword evidence="2" id="KW-1185">Reference proteome</keyword>
<dbReference type="EMBL" id="BGPR01232444">
    <property type="protein sequence ID" value="GBL80460.1"/>
    <property type="molecule type" value="Genomic_DNA"/>
</dbReference>
<sequence>VVRCRLRDRRGQCSKPNSTKDPPCVLNAKLYVGGQVPSCWFVSAQVSSTSSSRRSNLRGLSYNSHLVASKRDVNLTELNITPRYVSTDRLSPPPLIFRDAAKRDFDRFPCLNNWTDFANL</sequence>